<dbReference type="InterPro" id="IPR036465">
    <property type="entry name" value="vWFA_dom_sf"/>
</dbReference>
<dbReference type="CDD" id="cd00198">
    <property type="entry name" value="vWFA"/>
    <property type="match status" value="1"/>
</dbReference>
<feature type="domain" description="VWFA" evidence="4">
    <location>
        <begin position="91"/>
        <end position="264"/>
    </location>
</feature>
<dbReference type="PROSITE" id="PS50234">
    <property type="entry name" value="VWFA"/>
    <property type="match status" value="1"/>
</dbReference>
<evidence type="ECO:0000313" key="5">
    <source>
        <dbReference type="EMBL" id="PLK28764.1"/>
    </source>
</evidence>
<feature type="transmembrane region" description="Helical" evidence="2">
    <location>
        <begin position="412"/>
        <end position="433"/>
    </location>
</feature>
<dbReference type="Proteomes" id="UP000221015">
    <property type="component" value="Unassembled WGS sequence"/>
</dbReference>
<keyword evidence="2" id="KW-0812">Transmembrane</keyword>
<dbReference type="Gene3D" id="2.60.40.1220">
    <property type="match status" value="1"/>
</dbReference>
<evidence type="ECO:0000313" key="6">
    <source>
        <dbReference type="Proteomes" id="UP000221015"/>
    </source>
</evidence>
<dbReference type="Pfam" id="PF00498">
    <property type="entry name" value="FHA"/>
    <property type="match status" value="1"/>
</dbReference>
<dbReference type="RefSeq" id="WP_097780891.1">
    <property type="nucleotide sequence ID" value="NZ_NMTS02000072.1"/>
</dbReference>
<reference evidence="5 6" key="1">
    <citation type="journal article" date="2017" name="Front. Microbiol.">
        <title>New Insights into the Diversity of the Genus Faecalibacterium.</title>
        <authorList>
            <person name="Benevides L."/>
            <person name="Burman S."/>
            <person name="Martin R."/>
            <person name="Robert V."/>
            <person name="Thomas M."/>
            <person name="Miquel S."/>
            <person name="Chain F."/>
            <person name="Sokol H."/>
            <person name="Bermudez-Humaran L.G."/>
            <person name="Morrison M."/>
            <person name="Langella P."/>
            <person name="Azevedo V.A."/>
            <person name="Chatel J.M."/>
            <person name="Soares S."/>
        </authorList>
    </citation>
    <scope>NUCLEOTIDE SEQUENCE [LARGE SCALE GENOMIC DNA]</scope>
    <source>
        <strain evidence="5 6">CNCM I 4542</strain>
    </source>
</reference>
<dbReference type="InterPro" id="IPR002035">
    <property type="entry name" value="VWF_A"/>
</dbReference>
<keyword evidence="2" id="KW-1133">Transmembrane helix</keyword>
<feature type="domain" description="FHA" evidence="3">
    <location>
        <begin position="498"/>
        <end position="548"/>
    </location>
</feature>
<dbReference type="InterPro" id="IPR000253">
    <property type="entry name" value="FHA_dom"/>
</dbReference>
<organism evidence="5 6">
    <name type="scientific">Faecalibacterium prausnitzii</name>
    <dbReference type="NCBI Taxonomy" id="853"/>
    <lineage>
        <taxon>Bacteria</taxon>
        <taxon>Bacillati</taxon>
        <taxon>Bacillota</taxon>
        <taxon>Clostridia</taxon>
        <taxon>Eubacteriales</taxon>
        <taxon>Oscillospiraceae</taxon>
        <taxon>Faecalibacterium</taxon>
    </lineage>
</organism>
<dbReference type="CDD" id="cd00060">
    <property type="entry name" value="FHA"/>
    <property type="match status" value="1"/>
</dbReference>
<dbReference type="SMART" id="SM00327">
    <property type="entry name" value="VWA"/>
    <property type="match status" value="1"/>
</dbReference>
<keyword evidence="2" id="KW-0472">Membrane</keyword>
<evidence type="ECO:0000259" key="4">
    <source>
        <dbReference type="PROSITE" id="PS50234"/>
    </source>
</evidence>
<proteinExistence type="predicted"/>
<dbReference type="Gene3D" id="3.40.50.410">
    <property type="entry name" value="von Willebrand factor, type A domain"/>
    <property type="match status" value="1"/>
</dbReference>
<sequence length="574" mass="64063">MFSKFLRRISVAVIGVIFLLGAFSGMSLCAKAQSPGTGELEVFQIEQVRAEMPQIQVYVRGVNANEACEAYLDGNALTSTGNQSLDENGTSYLIMLDISGSITSEYFLAAKKQVEELAQNLGPKDKITLITFGDTVKMQVSDSQNADEISKILALLQAKDKKTNLYRAFDQCLKYVEAESQKERQIVLVISDGIQDTGDAGITQEELETRLTQASMPVYAFCVDTADRQSRDGLGTFARTTGGELFVFGPQNAAQVWQKWKERLNQTVCLGFESTANYADGELHTLLLKETAGAQSDTRQIRITNWLVDDTAPEVISFRYDNEKNTIEIEFSEPVLGADKANAYRLKRNEKTQEIKGVVVKEKRCYQLVLPDDLPQGDYTLEMYGICDDSMEKNPLKESSLDFCKPFELRDAGWYILGGGILLLLFIVIFLWIKRKKNRVEQPVETQKVEYEIQHVVTEPKAVISSAGENSSSVKMLMELVSGAQAGRQIECTIYKSAIWGRSKEMCDVSFDDPRISKQHCVFEVRECGVVLSDLNSHNGTYVNGIKIPAEHLLHVGDTLQLGNIVLRVIQLAR</sequence>
<name>A0A2J4JLP1_9FIRM</name>
<evidence type="ECO:0000256" key="1">
    <source>
        <dbReference type="ARBA" id="ARBA00022729"/>
    </source>
</evidence>
<dbReference type="SUPFAM" id="SSF49879">
    <property type="entry name" value="SMAD/FHA domain"/>
    <property type="match status" value="1"/>
</dbReference>
<dbReference type="SMART" id="SM00240">
    <property type="entry name" value="FHA"/>
    <property type="match status" value="1"/>
</dbReference>
<dbReference type="PANTHER" id="PTHR23308">
    <property type="entry name" value="NUCLEAR INHIBITOR OF PROTEIN PHOSPHATASE-1"/>
    <property type="match status" value="1"/>
</dbReference>
<dbReference type="InterPro" id="IPR014755">
    <property type="entry name" value="Cu-Rt/internalin_Ig-like"/>
</dbReference>
<dbReference type="AlphaFoldDB" id="A0A2J4JLP1"/>
<keyword evidence="1" id="KW-0732">Signal</keyword>
<evidence type="ECO:0000256" key="2">
    <source>
        <dbReference type="SAM" id="Phobius"/>
    </source>
</evidence>
<evidence type="ECO:0000259" key="3">
    <source>
        <dbReference type="PROSITE" id="PS50006"/>
    </source>
</evidence>
<dbReference type="Pfam" id="PF13519">
    <property type="entry name" value="VWA_2"/>
    <property type="match status" value="1"/>
</dbReference>
<dbReference type="SUPFAM" id="SSF53300">
    <property type="entry name" value="vWA-like"/>
    <property type="match status" value="1"/>
</dbReference>
<accession>A0A2J4JLP1</accession>
<protein>
    <submittedName>
        <fullName evidence="5">VWA domain-containing protein</fullName>
    </submittedName>
</protein>
<dbReference type="PROSITE" id="PS50006">
    <property type="entry name" value="FHA_DOMAIN"/>
    <property type="match status" value="1"/>
</dbReference>
<comment type="caution">
    <text evidence="5">The sequence shown here is derived from an EMBL/GenBank/DDBJ whole genome shotgun (WGS) entry which is preliminary data.</text>
</comment>
<dbReference type="InterPro" id="IPR008984">
    <property type="entry name" value="SMAD_FHA_dom_sf"/>
</dbReference>
<gene>
    <name evidence="5" type="ORF">CGS50_012190</name>
</gene>
<dbReference type="InterPro" id="IPR050923">
    <property type="entry name" value="Cell_Proc_Reg/RNA_Proc"/>
</dbReference>
<dbReference type="Gene3D" id="2.60.200.20">
    <property type="match status" value="1"/>
</dbReference>
<dbReference type="EMBL" id="NMTS02000072">
    <property type="protein sequence ID" value="PLK28764.1"/>
    <property type="molecule type" value="Genomic_DNA"/>
</dbReference>